<sequence length="806" mass="86836">MVGQSEGHGQDYGSLSDPKLSPGSNAKRSVGSLEGFSSRTSRSPFLHPGSGNDGPLSSPGMSAVSYVSQPPLLSAWDMFTVNVALAGLQFTWSVELGYGSPYLLSLGLPKPLLSLVWLAGPLSGFIIQPLIGAVSDRNTSTWGRRRPFIVVGSLLVILAIAVIAYAQELAHFFGSTILGWSALNPETRDKYTHVAIILAVVSFYVLDFSINAVQACLRALVLDVAPLAQQEAANAYAGRMLMFGSSMGYFMGFVNLVEVFPFLGRSQMQILCVIGIMVFIFAVFVTCLTTTEQVLDKSELSEEELNKSIWSTIADVYHAFWLLPQPLQQVCNVQFFSWMGWFPFLFYSTTWVVEVVGRHYPGNPADDPDFFDYATRLGSFALFLWSIGSFVASIVLPWFIPTAAEGLELALDLPVPAGDHEAGTIPSSAAAQETSPLVGSAPASSPRGTVRDRALAILRLFQFSMHRLYTFSLTFFSVVMMCTYFVQSAKGAVLLIVLASVPWAVSLWVPFALVGEFMSKMNIETQSLLAADDIPGVDSAIISPLLSPTDRTAEIQIAALPNLDPSHRPAALTIPTLRHGCLSGSPSAISSVSNSLARTDSLAEYASSPLSRRSVQFDETPRVLHPSSPTAQPADGGGSLSLPVPPDSSRLFPGSWHDFPRTETSDSRASVRTRRSRRSQRTTGTAATAATTLDSGMVLGIHNMYVVLPQFVMSLVSTVIFSALQDRRSTAHPPGYHAHPSATVDSLTTSPSFWPTVMASGGFGGSGEASDAVGWVLRVGGLCSLVAAFLSLYIVDMRKVRMSDYI</sequence>
<evidence type="ECO:0008006" key="10">
    <source>
        <dbReference type="Google" id="ProtNLM"/>
    </source>
</evidence>
<dbReference type="EMBL" id="JANBPT010000158">
    <property type="protein sequence ID" value="KAJ1926651.1"/>
    <property type="molecule type" value="Genomic_DNA"/>
</dbReference>
<feature type="transmembrane region" description="Helical" evidence="7">
    <location>
        <begin position="268"/>
        <end position="288"/>
    </location>
</feature>
<proteinExistence type="predicted"/>
<feature type="transmembrane region" description="Helical" evidence="7">
    <location>
        <begin position="492"/>
        <end position="514"/>
    </location>
</feature>
<evidence type="ECO:0000256" key="5">
    <source>
        <dbReference type="ARBA" id="ARBA00023136"/>
    </source>
</evidence>
<dbReference type="Pfam" id="PF13347">
    <property type="entry name" value="MFS_2"/>
    <property type="match status" value="1"/>
</dbReference>
<evidence type="ECO:0000313" key="9">
    <source>
        <dbReference type="Proteomes" id="UP001150569"/>
    </source>
</evidence>
<feature type="transmembrane region" description="Helical" evidence="7">
    <location>
        <begin position="112"/>
        <end position="135"/>
    </location>
</feature>
<gene>
    <name evidence="8" type="ORF">IWQ60_003625</name>
</gene>
<keyword evidence="3 7" id="KW-0812">Transmembrane</keyword>
<dbReference type="InterPro" id="IPR036259">
    <property type="entry name" value="MFS_trans_sf"/>
</dbReference>
<evidence type="ECO:0000256" key="2">
    <source>
        <dbReference type="ARBA" id="ARBA00022448"/>
    </source>
</evidence>
<feature type="transmembrane region" description="Helical" evidence="7">
    <location>
        <begin position="775"/>
        <end position="795"/>
    </location>
</feature>
<organism evidence="8 9">
    <name type="scientific">Tieghemiomyces parasiticus</name>
    <dbReference type="NCBI Taxonomy" id="78921"/>
    <lineage>
        <taxon>Eukaryota</taxon>
        <taxon>Fungi</taxon>
        <taxon>Fungi incertae sedis</taxon>
        <taxon>Zoopagomycota</taxon>
        <taxon>Kickxellomycotina</taxon>
        <taxon>Dimargaritomycetes</taxon>
        <taxon>Dimargaritales</taxon>
        <taxon>Dimargaritaceae</taxon>
        <taxon>Tieghemiomyces</taxon>
    </lineage>
</organism>
<evidence type="ECO:0000313" key="8">
    <source>
        <dbReference type="EMBL" id="KAJ1926651.1"/>
    </source>
</evidence>
<keyword evidence="5 7" id="KW-0472">Membrane</keyword>
<evidence type="ECO:0000256" key="4">
    <source>
        <dbReference type="ARBA" id="ARBA00022989"/>
    </source>
</evidence>
<keyword evidence="2" id="KW-0813">Transport</keyword>
<dbReference type="OrthoDB" id="28755at2759"/>
<feature type="transmembrane region" description="Helical" evidence="7">
    <location>
        <begin position="194"/>
        <end position="220"/>
    </location>
</feature>
<dbReference type="PANTHER" id="PTHR19432:SF35">
    <property type="entry name" value="SOLUTE CARRIER FAMILY 45 MEMBER 3 ISOFORM X1"/>
    <property type="match status" value="1"/>
</dbReference>
<evidence type="ECO:0000256" key="6">
    <source>
        <dbReference type="SAM" id="MobiDB-lite"/>
    </source>
</evidence>
<feature type="compositionally biased region" description="Basic residues" evidence="6">
    <location>
        <begin position="671"/>
        <end position="680"/>
    </location>
</feature>
<name>A0A9W8AAG4_9FUNG</name>
<feature type="transmembrane region" description="Helical" evidence="7">
    <location>
        <begin position="468"/>
        <end position="486"/>
    </location>
</feature>
<feature type="region of interest" description="Disordered" evidence="6">
    <location>
        <begin position="1"/>
        <end position="57"/>
    </location>
</feature>
<comment type="caution">
    <text evidence="8">The sequence shown here is derived from an EMBL/GenBank/DDBJ whole genome shotgun (WGS) entry which is preliminary data.</text>
</comment>
<dbReference type="PANTHER" id="PTHR19432">
    <property type="entry name" value="SUGAR TRANSPORTER"/>
    <property type="match status" value="1"/>
</dbReference>
<evidence type="ECO:0000256" key="7">
    <source>
        <dbReference type="SAM" id="Phobius"/>
    </source>
</evidence>
<reference evidence="8" key="1">
    <citation type="submission" date="2022-07" db="EMBL/GenBank/DDBJ databases">
        <title>Phylogenomic reconstructions and comparative analyses of Kickxellomycotina fungi.</title>
        <authorList>
            <person name="Reynolds N.K."/>
            <person name="Stajich J.E."/>
            <person name="Barry K."/>
            <person name="Grigoriev I.V."/>
            <person name="Crous P."/>
            <person name="Smith M.E."/>
        </authorList>
    </citation>
    <scope>NUCLEOTIDE SEQUENCE</scope>
    <source>
        <strain evidence="8">RSA 861</strain>
    </source>
</reference>
<dbReference type="SUPFAM" id="SSF103473">
    <property type="entry name" value="MFS general substrate transporter"/>
    <property type="match status" value="1"/>
</dbReference>
<dbReference type="GO" id="GO:0005886">
    <property type="term" value="C:plasma membrane"/>
    <property type="evidence" value="ECO:0007669"/>
    <property type="project" value="TreeGrafter"/>
</dbReference>
<feature type="transmembrane region" description="Helical" evidence="7">
    <location>
        <begin position="147"/>
        <end position="166"/>
    </location>
</feature>
<evidence type="ECO:0000256" key="1">
    <source>
        <dbReference type="ARBA" id="ARBA00004141"/>
    </source>
</evidence>
<feature type="transmembrane region" description="Helical" evidence="7">
    <location>
        <begin position="335"/>
        <end position="357"/>
    </location>
</feature>
<dbReference type="AlphaFoldDB" id="A0A9W8AAG4"/>
<feature type="region of interest" description="Disordered" evidence="6">
    <location>
        <begin position="608"/>
        <end position="688"/>
    </location>
</feature>
<feature type="transmembrane region" description="Helical" evidence="7">
    <location>
        <begin position="705"/>
        <end position="724"/>
    </location>
</feature>
<accession>A0A9W8AAG4</accession>
<dbReference type="Proteomes" id="UP001150569">
    <property type="component" value="Unassembled WGS sequence"/>
</dbReference>
<dbReference type="Gene3D" id="1.20.1250.20">
    <property type="entry name" value="MFS general substrate transporter like domains"/>
    <property type="match status" value="1"/>
</dbReference>
<keyword evidence="9" id="KW-1185">Reference proteome</keyword>
<protein>
    <recommendedName>
        <fullName evidence="10">Sucrose transporter</fullName>
    </recommendedName>
</protein>
<dbReference type="GO" id="GO:0008506">
    <property type="term" value="F:sucrose:proton symporter activity"/>
    <property type="evidence" value="ECO:0007669"/>
    <property type="project" value="TreeGrafter"/>
</dbReference>
<comment type="subcellular location">
    <subcellularLocation>
        <location evidence="1">Membrane</location>
        <topology evidence="1">Multi-pass membrane protein</topology>
    </subcellularLocation>
</comment>
<feature type="transmembrane region" description="Helical" evidence="7">
    <location>
        <begin position="377"/>
        <end position="400"/>
    </location>
</feature>
<evidence type="ECO:0000256" key="3">
    <source>
        <dbReference type="ARBA" id="ARBA00022692"/>
    </source>
</evidence>
<feature type="transmembrane region" description="Helical" evidence="7">
    <location>
        <begin position="241"/>
        <end position="262"/>
    </location>
</feature>
<keyword evidence="4 7" id="KW-1133">Transmembrane helix</keyword>